<organism evidence="2 3">
    <name type="scientific">Racocetra fulgida</name>
    <dbReference type="NCBI Taxonomy" id="60492"/>
    <lineage>
        <taxon>Eukaryota</taxon>
        <taxon>Fungi</taxon>
        <taxon>Fungi incertae sedis</taxon>
        <taxon>Mucoromycota</taxon>
        <taxon>Glomeromycotina</taxon>
        <taxon>Glomeromycetes</taxon>
        <taxon>Diversisporales</taxon>
        <taxon>Gigasporaceae</taxon>
        <taxon>Racocetra</taxon>
    </lineage>
</organism>
<evidence type="ECO:0000313" key="3">
    <source>
        <dbReference type="Proteomes" id="UP000789396"/>
    </source>
</evidence>
<evidence type="ECO:0000256" key="1">
    <source>
        <dbReference type="SAM" id="MobiDB-lite"/>
    </source>
</evidence>
<accession>A0A9N9AW45</accession>
<sequence>KKEDIDKNENKVSNKDMKPDTPSCETSLFKWFWNNMSCDDSAEKEEIEVKKNNNGDKAADGKAKFIRIEIENFEEIHEGMIGIRNAVDKLDITE</sequence>
<protein>
    <submittedName>
        <fullName evidence="2">12367_t:CDS:1</fullName>
    </submittedName>
</protein>
<name>A0A9N9AW45_9GLOM</name>
<comment type="caution">
    <text evidence="2">The sequence shown here is derived from an EMBL/GenBank/DDBJ whole genome shotgun (WGS) entry which is preliminary data.</text>
</comment>
<reference evidence="2" key="1">
    <citation type="submission" date="2021-06" db="EMBL/GenBank/DDBJ databases">
        <authorList>
            <person name="Kallberg Y."/>
            <person name="Tangrot J."/>
            <person name="Rosling A."/>
        </authorList>
    </citation>
    <scope>NUCLEOTIDE SEQUENCE</scope>
    <source>
        <strain evidence="2">IN212</strain>
    </source>
</reference>
<proteinExistence type="predicted"/>
<evidence type="ECO:0000313" key="2">
    <source>
        <dbReference type="EMBL" id="CAG8545600.1"/>
    </source>
</evidence>
<feature type="compositionally biased region" description="Basic and acidic residues" evidence="1">
    <location>
        <begin position="1"/>
        <end position="19"/>
    </location>
</feature>
<dbReference type="EMBL" id="CAJVPZ010004397">
    <property type="protein sequence ID" value="CAG8545600.1"/>
    <property type="molecule type" value="Genomic_DNA"/>
</dbReference>
<dbReference type="AlphaFoldDB" id="A0A9N9AW45"/>
<feature type="region of interest" description="Disordered" evidence="1">
    <location>
        <begin position="1"/>
        <end position="23"/>
    </location>
</feature>
<feature type="non-terminal residue" evidence="2">
    <location>
        <position position="94"/>
    </location>
</feature>
<gene>
    <name evidence="2" type="ORF">RFULGI_LOCUS4416</name>
</gene>
<dbReference type="Proteomes" id="UP000789396">
    <property type="component" value="Unassembled WGS sequence"/>
</dbReference>
<keyword evidence="3" id="KW-1185">Reference proteome</keyword>